<accession>A0A6N2RIY6</accession>
<dbReference type="RefSeq" id="WP_006565543.1">
    <property type="nucleotide sequence ID" value="NZ_BAABZP010000001.1"/>
</dbReference>
<evidence type="ECO:0008006" key="2">
    <source>
        <dbReference type="Google" id="ProtNLM"/>
    </source>
</evidence>
<dbReference type="AlphaFoldDB" id="A0A6N2RIY6"/>
<name>A0A6N2RIY6_9FIRM</name>
<dbReference type="EMBL" id="CACRSQ010000002">
    <property type="protein sequence ID" value="VYS80209.1"/>
    <property type="molecule type" value="Genomic_DNA"/>
</dbReference>
<proteinExistence type="predicted"/>
<organism evidence="1">
    <name type="scientific">Anaerostipes caccae</name>
    <dbReference type="NCBI Taxonomy" id="105841"/>
    <lineage>
        <taxon>Bacteria</taxon>
        <taxon>Bacillati</taxon>
        <taxon>Bacillota</taxon>
        <taxon>Clostridia</taxon>
        <taxon>Lachnospirales</taxon>
        <taxon>Lachnospiraceae</taxon>
        <taxon>Anaerostipes</taxon>
    </lineage>
</organism>
<protein>
    <recommendedName>
        <fullName evidence="2">DUF1887 family protein</fullName>
    </recommendedName>
</protein>
<evidence type="ECO:0000313" key="1">
    <source>
        <dbReference type="EMBL" id="VYS80209.1"/>
    </source>
</evidence>
<sequence>MTDFEKRWRQAQEKCDIYVMCSTLNQIVNYLPLENLKNRESKSLEIINLTYEDGENKRFSNRMWDENFSTVYNDKYEGMPWIDSDDIKLPRRFKCENYIREIEKCIGARKNKNFIWNVTGGQRNILFTAMKYIEDNADTSSNHTVMYLEGNTQKITVGYYDRNEWKFGAVNNSYRSDTIDLHNLFRLAGYETDISDAVFINEGKNKEDFLNLLKAYSNFYSKLYEVNEEVRKKLIESNKWNNNDDNSKDFFELLDCINCEKKVTVGDIEKIKDSLDNRSNYLFGYFLEYMAAAVIWNAVKEMSKQDTDFFQSLSHSVKVCKHDWNEKEKFCELDLVLLLRSGQTVVFECKSGFMSAENAKSREHTAYALGGVYGKPILITPLSKREAVEDVKSDGYENIIKAYSSARRAGLEVFHLDTLNEDLKDLFKDAL</sequence>
<reference evidence="1" key="1">
    <citation type="submission" date="2019-11" db="EMBL/GenBank/DDBJ databases">
        <authorList>
            <person name="Feng L."/>
        </authorList>
    </citation>
    <scope>NUCLEOTIDE SEQUENCE</scope>
    <source>
        <strain evidence="1">AcaccaeLFYP115</strain>
    </source>
</reference>
<dbReference type="InterPro" id="IPR011335">
    <property type="entry name" value="Restrct_endonuc-II-like"/>
</dbReference>
<dbReference type="SUPFAM" id="SSF52980">
    <property type="entry name" value="Restriction endonuclease-like"/>
    <property type="match status" value="1"/>
</dbReference>
<gene>
    <name evidence="1" type="ORF">ACLFYP115_00465</name>
</gene>